<protein>
    <recommendedName>
        <fullName evidence="3">Secreted protein</fullName>
    </recommendedName>
</protein>
<name>A0A2N9JII7_9ACTN</name>
<dbReference type="OrthoDB" id="3729011at2"/>
<dbReference type="EMBL" id="LT985188">
    <property type="protein sequence ID" value="SPD87209.1"/>
    <property type="molecule type" value="Genomic_DNA"/>
</dbReference>
<reference evidence="1 2" key="1">
    <citation type="submission" date="2018-02" db="EMBL/GenBank/DDBJ databases">
        <authorList>
            <person name="Cohen D.B."/>
            <person name="Kent A.D."/>
        </authorList>
    </citation>
    <scope>NUCLEOTIDE SEQUENCE [LARGE SCALE GENOMIC DNA]</scope>
    <source>
        <strain evidence="1">1</strain>
    </source>
</reference>
<keyword evidence="2" id="KW-1185">Reference proteome</keyword>
<evidence type="ECO:0008006" key="3">
    <source>
        <dbReference type="Google" id="ProtNLM"/>
    </source>
</evidence>
<dbReference type="KEGG" id="mgg:MPLG2_2179"/>
<dbReference type="Pfam" id="PF18986">
    <property type="entry name" value="DUF5719"/>
    <property type="match status" value="1"/>
</dbReference>
<accession>A0A2N9JII7</accession>
<proteinExistence type="predicted"/>
<dbReference type="RefSeq" id="WP_105185989.1">
    <property type="nucleotide sequence ID" value="NZ_BAAAGO010000034.1"/>
</dbReference>
<dbReference type="Proteomes" id="UP000238164">
    <property type="component" value="Chromosome 1"/>
</dbReference>
<dbReference type="AlphaFoldDB" id="A0A2N9JII7"/>
<evidence type="ECO:0000313" key="1">
    <source>
        <dbReference type="EMBL" id="SPD87209.1"/>
    </source>
</evidence>
<evidence type="ECO:0000313" key="2">
    <source>
        <dbReference type="Proteomes" id="UP000238164"/>
    </source>
</evidence>
<dbReference type="InterPro" id="IPR043777">
    <property type="entry name" value="DUF5719"/>
</dbReference>
<sequence>MNRFWWPTGGVAAAGLALVAASLVPVQQPVSFAQPDDDRARVAVVCPIVAGDANPTAVAAGSPAGDVTTLRITDPDRPTSAGAAFVLDTTADEAVVATAPRLKAFSATTRTAAPTGSDRGLSMMSCGRPRAAQWFTGVLSSTTATADLVLMNADAQDAAVDVTVYGVGGRLAAPGSRGIIVPAHSRRVVPLGPLFTSPQPTSLRVTTSAGRVAAAVRQRMLSGGSSAGGDWLPPTADPATSVVIAGLPAGRGTRDLVVVNPGERTASVTLQVLGADGPTAVPGFETIDLPPGTTRMVPLGSALAQAPVGLRLTSEQKLTASVVGSNGAGAAAIDTSTQVATAPLDGPGVVALTPGASLAPVLHLANGGTEPGRVRVVVQSATGTTLVQPALLDTTVTVPGQADVTVRLPKAGNVLIGVTPETPGTVHASVAVRSDLDGVTGVASLAVLPGAAAATTPPIRHDPRVGS</sequence>
<organism evidence="1 2">
    <name type="scientific">Micropruina glycogenica</name>
    <dbReference type="NCBI Taxonomy" id="75385"/>
    <lineage>
        <taxon>Bacteria</taxon>
        <taxon>Bacillati</taxon>
        <taxon>Actinomycetota</taxon>
        <taxon>Actinomycetes</taxon>
        <taxon>Propionibacteriales</taxon>
        <taxon>Nocardioidaceae</taxon>
        <taxon>Micropruina</taxon>
    </lineage>
</organism>
<gene>
    <name evidence="1" type="ORF">MPLG2_2179</name>
</gene>